<feature type="region of interest" description="Disordered" evidence="1">
    <location>
        <begin position="1"/>
        <end position="26"/>
    </location>
</feature>
<dbReference type="Proteomes" id="UP000054826">
    <property type="component" value="Unassembled WGS sequence"/>
</dbReference>
<dbReference type="EMBL" id="JYDV01000065">
    <property type="protein sequence ID" value="KRZ36958.1"/>
    <property type="molecule type" value="Genomic_DNA"/>
</dbReference>
<feature type="compositionally biased region" description="Basic and acidic residues" evidence="1">
    <location>
        <begin position="7"/>
        <end position="19"/>
    </location>
</feature>
<evidence type="ECO:0000313" key="3">
    <source>
        <dbReference type="Proteomes" id="UP000054826"/>
    </source>
</evidence>
<name>A0A0V1JPQ1_TRIPS</name>
<dbReference type="AlphaFoldDB" id="A0A0V1JPQ1"/>
<sequence length="150" mass="16692">MEVALESSEHTERNRKESVGSRSEVSKNITAPEGVLKFIYLPKQIALTNNWQCKAGASDRGKTAECDNAVIETSGCGNRSKSQVHTDHNINDNNNHNQAGHYFIALLSRPCLWTVIGKVIQSSLKSTVVICHDIFKAIVRIQMIHYLISD</sequence>
<protein>
    <submittedName>
        <fullName evidence="2">Uncharacterized protein</fullName>
    </submittedName>
</protein>
<gene>
    <name evidence="2" type="ORF">T4C_14156</name>
</gene>
<organism evidence="2 3">
    <name type="scientific">Trichinella pseudospiralis</name>
    <name type="common">Parasitic roundworm</name>
    <dbReference type="NCBI Taxonomy" id="6337"/>
    <lineage>
        <taxon>Eukaryota</taxon>
        <taxon>Metazoa</taxon>
        <taxon>Ecdysozoa</taxon>
        <taxon>Nematoda</taxon>
        <taxon>Enoplea</taxon>
        <taxon>Dorylaimia</taxon>
        <taxon>Trichinellida</taxon>
        <taxon>Trichinellidae</taxon>
        <taxon>Trichinella</taxon>
    </lineage>
</organism>
<evidence type="ECO:0000256" key="1">
    <source>
        <dbReference type="SAM" id="MobiDB-lite"/>
    </source>
</evidence>
<accession>A0A0V1JPQ1</accession>
<comment type="caution">
    <text evidence="2">The sequence shown here is derived from an EMBL/GenBank/DDBJ whole genome shotgun (WGS) entry which is preliminary data.</text>
</comment>
<reference evidence="2 3" key="1">
    <citation type="submission" date="2015-01" db="EMBL/GenBank/DDBJ databases">
        <title>Evolution of Trichinella species and genotypes.</title>
        <authorList>
            <person name="Korhonen P.K."/>
            <person name="Edoardo P."/>
            <person name="Giuseppe L.R."/>
            <person name="Gasser R.B."/>
        </authorList>
    </citation>
    <scope>NUCLEOTIDE SEQUENCE [LARGE SCALE GENOMIC DNA]</scope>
    <source>
        <strain evidence="2">ISS176</strain>
    </source>
</reference>
<proteinExistence type="predicted"/>
<evidence type="ECO:0000313" key="2">
    <source>
        <dbReference type="EMBL" id="KRZ36958.1"/>
    </source>
</evidence>